<name>A0ACC2S894_9FUNG</name>
<sequence>MNRNDRNYEEALKSFIMALKFDKDNFSISRDICALQIHLRNYSTFNEMCQQVLDLRPGNRPLWASLATSYHLIKNYEMAINVLDTYDRTFTESKNLIDYEHSELLLYRNQILIESGNLERALKDLDAIKDIVFDKLSWKHNRAKVFKALNRPIDAIEMYKELIKINPDNKEYIQGLLDCDGLLKDDLTPEEIDRVYELFNEMLRDNPRSNLLKFLPLEYLSGERFHEVAFNYIKAQLRKGVPSLFANLKILYKDEAKKATLLKIVQDMHDSLLECGKFQSSCEGQEPPTAYLWTLYYLAQHHDKVGDYALAMELIDRAINHTPTLVELLMTKARIFKHLGQLDKAMATMNEARELDLQDRYVNTKCSKYMLRNDKVEEAENTITLFIRPESTNRLTELFDNQCLWFALESAQSFYRQNRLAMALKRSHQIVKNFADFEDDQYDFHNYCPRKSTMRPYTEMLKFEDSLYNDKSYIGAVEIAIQCYLRLYKNPDEAMIARNPAFATFSADEKKKFRARLLKATIKAQQQEADTAAIKTSRVKTDEDPKGEQLLDTTDPLGECRKLLAPLLVIDNVPFSIHYYACQVFIAQGKLLLALKSLTLALSSEPSNTKSSDILTEFLTAFQKQSKDNKVSQLTKTVMEDQLKVLLEKYPQSSLASLDLSALSISN</sequence>
<proteinExistence type="predicted"/>
<dbReference type="Proteomes" id="UP001165960">
    <property type="component" value="Unassembled WGS sequence"/>
</dbReference>
<keyword evidence="2" id="KW-1185">Reference proteome</keyword>
<evidence type="ECO:0000313" key="1">
    <source>
        <dbReference type="EMBL" id="KAJ9058614.1"/>
    </source>
</evidence>
<dbReference type="EMBL" id="QTSX02005715">
    <property type="protein sequence ID" value="KAJ9058614.1"/>
    <property type="molecule type" value="Genomic_DNA"/>
</dbReference>
<organism evidence="1 2">
    <name type="scientific">Entomophthora muscae</name>
    <dbReference type="NCBI Taxonomy" id="34485"/>
    <lineage>
        <taxon>Eukaryota</taxon>
        <taxon>Fungi</taxon>
        <taxon>Fungi incertae sedis</taxon>
        <taxon>Zoopagomycota</taxon>
        <taxon>Entomophthoromycotina</taxon>
        <taxon>Entomophthoromycetes</taxon>
        <taxon>Entomophthorales</taxon>
        <taxon>Entomophthoraceae</taxon>
        <taxon>Entomophthora</taxon>
    </lineage>
</organism>
<reference evidence="1" key="1">
    <citation type="submission" date="2022-04" db="EMBL/GenBank/DDBJ databases">
        <title>Genome of the entomopathogenic fungus Entomophthora muscae.</title>
        <authorList>
            <person name="Elya C."/>
            <person name="Lovett B.R."/>
            <person name="Lee E."/>
            <person name="Macias A.M."/>
            <person name="Hajek A.E."/>
            <person name="De Bivort B.L."/>
            <person name="Kasson M.T."/>
            <person name="De Fine Licht H.H."/>
            <person name="Stajich J.E."/>
        </authorList>
    </citation>
    <scope>NUCLEOTIDE SEQUENCE</scope>
    <source>
        <strain evidence="1">Berkeley</strain>
    </source>
</reference>
<accession>A0ACC2S894</accession>
<comment type="caution">
    <text evidence="1">The sequence shown here is derived from an EMBL/GenBank/DDBJ whole genome shotgun (WGS) entry which is preliminary data.</text>
</comment>
<protein>
    <submittedName>
        <fullName evidence="1">Uncharacterized protein</fullName>
    </submittedName>
</protein>
<gene>
    <name evidence="1" type="ORF">DSO57_1010638</name>
</gene>
<evidence type="ECO:0000313" key="2">
    <source>
        <dbReference type="Proteomes" id="UP001165960"/>
    </source>
</evidence>